<dbReference type="Gene3D" id="3.40.50.10090">
    <property type="match status" value="2"/>
</dbReference>
<dbReference type="AlphaFoldDB" id="A0A1B7SBW4"/>
<dbReference type="Proteomes" id="UP000788993">
    <property type="component" value="Unassembled WGS sequence"/>
</dbReference>
<dbReference type="InterPro" id="IPR036108">
    <property type="entry name" value="4pyrrol_syn_uPrphyn_synt_sf"/>
</dbReference>
<protein>
    <recommendedName>
        <fullName evidence="1">Tetrapyrrole biosynthesis uroporphyrinogen III synthase domain-containing protein</fullName>
    </recommendedName>
</protein>
<dbReference type="GO" id="GO:0006783">
    <property type="term" value="P:heme biosynthetic process"/>
    <property type="evidence" value="ECO:0007669"/>
    <property type="project" value="EnsemblFungi"/>
</dbReference>
<reference evidence="2" key="1">
    <citation type="journal article" date="2021" name="Open Biol.">
        <title>Shared evolutionary footprints suggest mitochondrial oxidative damage underlies multiple complex I losses in fungi.</title>
        <authorList>
            <person name="Schikora-Tamarit M.A."/>
            <person name="Marcet-Houben M."/>
            <person name="Nosek J."/>
            <person name="Gabaldon T."/>
        </authorList>
    </citation>
    <scope>NUCLEOTIDE SEQUENCE</scope>
    <source>
        <strain evidence="2">NCAIM Y.01608</strain>
    </source>
</reference>
<dbReference type="GO" id="GO:0005829">
    <property type="term" value="C:cytosol"/>
    <property type="evidence" value="ECO:0007669"/>
    <property type="project" value="TreeGrafter"/>
</dbReference>
<evidence type="ECO:0000259" key="1">
    <source>
        <dbReference type="Pfam" id="PF02602"/>
    </source>
</evidence>
<proteinExistence type="predicted"/>
<dbReference type="InterPro" id="IPR003754">
    <property type="entry name" value="4pyrrol_synth_uPrphyn_synth"/>
</dbReference>
<dbReference type="EMBL" id="JAEUBD010000382">
    <property type="protein sequence ID" value="KAH3675297.1"/>
    <property type="molecule type" value="Genomic_DNA"/>
</dbReference>
<feature type="domain" description="Tetrapyrrole biosynthesis uroporphyrinogen III synthase" evidence="1">
    <location>
        <begin position="16"/>
        <end position="251"/>
    </location>
</feature>
<accession>A0A1B7SBW4</accession>
<evidence type="ECO:0000313" key="2">
    <source>
        <dbReference type="EMBL" id="KAH3675297.1"/>
    </source>
</evidence>
<dbReference type="GO" id="GO:0006780">
    <property type="term" value="P:uroporphyrinogen III biosynthetic process"/>
    <property type="evidence" value="ECO:0007669"/>
    <property type="project" value="InterPro"/>
</dbReference>
<gene>
    <name evidence="2" type="ORF">OGATHE_001637</name>
</gene>
<dbReference type="GO" id="GO:0004852">
    <property type="term" value="F:uroporphyrinogen-III synthase activity"/>
    <property type="evidence" value="ECO:0007669"/>
    <property type="project" value="EnsemblFungi"/>
</dbReference>
<dbReference type="InterPro" id="IPR039793">
    <property type="entry name" value="UROS/Hem4"/>
</dbReference>
<organism evidence="2 3">
    <name type="scientific">Ogataea polymorpha</name>
    <dbReference type="NCBI Taxonomy" id="460523"/>
    <lineage>
        <taxon>Eukaryota</taxon>
        <taxon>Fungi</taxon>
        <taxon>Dikarya</taxon>
        <taxon>Ascomycota</taxon>
        <taxon>Saccharomycotina</taxon>
        <taxon>Pichiomycetes</taxon>
        <taxon>Pichiales</taxon>
        <taxon>Pichiaceae</taxon>
        <taxon>Ogataea</taxon>
    </lineage>
</organism>
<reference evidence="2" key="2">
    <citation type="submission" date="2021-01" db="EMBL/GenBank/DDBJ databases">
        <authorList>
            <person name="Schikora-Tamarit M.A."/>
        </authorList>
    </citation>
    <scope>NUCLEOTIDE SEQUENCE</scope>
    <source>
        <strain evidence="2">NCAIM Y.01608</strain>
    </source>
</reference>
<dbReference type="Pfam" id="PF02602">
    <property type="entry name" value="HEM4"/>
    <property type="match status" value="1"/>
</dbReference>
<dbReference type="PANTHER" id="PTHR12390:SF0">
    <property type="entry name" value="UROPORPHYRINOGEN-III SYNTHASE"/>
    <property type="match status" value="1"/>
</dbReference>
<sequence length="261" mass="29853">MARIILLKNKTVPTDPYDELFSQYQYEPVFLPLLRHSSINEKEVKEFLKSDLYLNEYQALIVTSQRCIETLAKLLQELRHEKFERLDQILNKPSYTVGPTTSQYLKNLGFTDIRGGKDAGNGSILSDIIISDPMFRTSAKKVLFLTGEIRKDIIPRKLKSIDFSVLELVSYRTEPLEDIQFRYEQLSQTAPEKSWLIFFSPQGTADIVSILKEKKHNFQIASIGPTTEEYLLDNGIKPAVVSSKPDAESLLSSIMNYEHAI</sequence>
<name>A0A1B7SBW4_9ASCO</name>
<dbReference type="SUPFAM" id="SSF69618">
    <property type="entry name" value="HemD-like"/>
    <property type="match status" value="1"/>
</dbReference>
<comment type="caution">
    <text evidence="2">The sequence shown here is derived from an EMBL/GenBank/DDBJ whole genome shotgun (WGS) entry which is preliminary data.</text>
</comment>
<dbReference type="PANTHER" id="PTHR12390">
    <property type="entry name" value="UROPORPHYRINOGEN III SYNTHASE"/>
    <property type="match status" value="1"/>
</dbReference>
<keyword evidence="3" id="KW-1185">Reference proteome</keyword>
<dbReference type="CDD" id="cd06578">
    <property type="entry name" value="HemD"/>
    <property type="match status" value="1"/>
</dbReference>
<evidence type="ECO:0000313" key="3">
    <source>
        <dbReference type="Proteomes" id="UP000788993"/>
    </source>
</evidence>
<dbReference type="RefSeq" id="XP_018208955.1">
    <property type="nucleotide sequence ID" value="XM_018353196.1"/>
</dbReference>